<evidence type="ECO:0000256" key="3">
    <source>
        <dbReference type="ARBA" id="ARBA00023237"/>
    </source>
</evidence>
<dbReference type="SUPFAM" id="SSF56935">
    <property type="entry name" value="Porins"/>
    <property type="match status" value="1"/>
</dbReference>
<dbReference type="InterPro" id="IPR012910">
    <property type="entry name" value="Plug_dom"/>
</dbReference>
<reference evidence="6 7" key="1">
    <citation type="submission" date="2018-10" db="EMBL/GenBank/DDBJ databases">
        <title>Sphingobacterium sp. M05W1-28.</title>
        <authorList>
            <person name="Cai H."/>
        </authorList>
    </citation>
    <scope>NUCLEOTIDE SEQUENCE [LARGE SCALE GENOMIC DNA]</scope>
    <source>
        <strain evidence="6 7">M05W1-28</strain>
    </source>
</reference>
<keyword evidence="6" id="KW-0675">Receptor</keyword>
<keyword evidence="2" id="KW-0472">Membrane</keyword>
<dbReference type="Pfam" id="PF07715">
    <property type="entry name" value="Plug"/>
    <property type="match status" value="1"/>
</dbReference>
<keyword evidence="3" id="KW-0998">Cell outer membrane</keyword>
<dbReference type="GO" id="GO:0009279">
    <property type="term" value="C:cell outer membrane"/>
    <property type="evidence" value="ECO:0007669"/>
    <property type="project" value="UniProtKB-SubCell"/>
</dbReference>
<evidence type="ECO:0000259" key="5">
    <source>
        <dbReference type="Pfam" id="PF14905"/>
    </source>
</evidence>
<keyword evidence="7" id="KW-1185">Reference proteome</keyword>
<sequence length="807" mass="90395">MLSRIILLIIWSFLWPLWSSAQWTIIPQKQLLLYGQIKDSITDKPISFANVEVFRNEKETLARAANDAGRFEVKVDSAYIIKLRISAIGYTEKWLELMERSNNQKPIDLGTIFIVPGNRLEIVDITKRPPVIQNMVDKIVYHVANEPSLSGGTGEDVFRKLPMVSLGPDGKVALRGNQQVKILINGKPSAIFTGNSADALRMFPSDQIKSVEIMTNPSVKYDMEGAAGIINIITNKRLVDGLNGGVVSSVETRRSNIAGNIAGRMGNFGLTASIGSSWSYPIASVIRSERLSAFGEAIFSQVNQSRNRRNGRQLALAMDYELDSNNLLVSNLNFNKLTVITDNHIESTYPSENSVILGAVDNKQPASNLDMSIDYVRKLGAPGKELLLSTQYAKGNNGLAYRSDYNSRREVGNNQGSSHEYTAQLDLKYPVGAIAMDFGVKMVKRNVNALIAIDSLDRLANRMVADAQRSYLFKYRQDILAGYVAAVLPIGELFNLSAGLRWERTNWGGAETNGVSKFSNRSTDLFPNLAFSYTYGKKTAFKIAYGKRIQRPSLYYLNPFKNNTDGANQIQGNPNLRSEIMHQLGIGGDFNFNRNNGHVGLSIYYKTINHMIEQVFQHRFENNRTMTLQTFGNIGSNKSLGTSIYGSFTLFKRIDFKGNIDLYTYSNNLDNDFLNTSLTKDRVYLLYKTFVGIMVAAGKGFIIDSNIFWDSPQRTFQGEFAAFNLWNITVKKKLLKETATIGITMTDPFNKIKNLSSYAQTSSMMQKSNFSLPFRSFGLSLSWQFGKGKYGSYRSKEKQINNDDQKL</sequence>
<dbReference type="Proteomes" id="UP000282423">
    <property type="component" value="Unassembled WGS sequence"/>
</dbReference>
<evidence type="ECO:0000256" key="2">
    <source>
        <dbReference type="ARBA" id="ARBA00023136"/>
    </source>
</evidence>
<comment type="caution">
    <text evidence="6">The sequence shown here is derived from an EMBL/GenBank/DDBJ whole genome shotgun (WGS) entry which is preliminary data.</text>
</comment>
<dbReference type="AlphaFoldDB" id="A0A420VWG9"/>
<evidence type="ECO:0000256" key="1">
    <source>
        <dbReference type="ARBA" id="ARBA00004442"/>
    </source>
</evidence>
<dbReference type="OrthoDB" id="606851at2"/>
<dbReference type="Gene3D" id="2.40.170.20">
    <property type="entry name" value="TonB-dependent receptor, beta-barrel domain"/>
    <property type="match status" value="1"/>
</dbReference>
<proteinExistence type="predicted"/>
<evidence type="ECO:0000313" key="7">
    <source>
        <dbReference type="Proteomes" id="UP000282423"/>
    </source>
</evidence>
<dbReference type="PANTHER" id="PTHR40980:SF4">
    <property type="entry name" value="TONB-DEPENDENT RECEPTOR-LIKE BETA-BARREL DOMAIN-CONTAINING PROTEIN"/>
    <property type="match status" value="1"/>
</dbReference>
<dbReference type="EMBL" id="RBWS01000011">
    <property type="protein sequence ID" value="RKO70703.1"/>
    <property type="molecule type" value="Genomic_DNA"/>
</dbReference>
<dbReference type="Gene3D" id="2.170.130.10">
    <property type="entry name" value="TonB-dependent receptor, plug domain"/>
    <property type="match status" value="1"/>
</dbReference>
<accession>A0A420VWG9</accession>
<evidence type="ECO:0000313" key="6">
    <source>
        <dbReference type="EMBL" id="RKO70703.1"/>
    </source>
</evidence>
<dbReference type="RefSeq" id="WP_121125226.1">
    <property type="nucleotide sequence ID" value="NZ_RBWS01000011.1"/>
</dbReference>
<organism evidence="6 7">
    <name type="scientific">Sphingobacterium puteale</name>
    <dbReference type="NCBI Taxonomy" id="2420510"/>
    <lineage>
        <taxon>Bacteria</taxon>
        <taxon>Pseudomonadati</taxon>
        <taxon>Bacteroidota</taxon>
        <taxon>Sphingobacteriia</taxon>
        <taxon>Sphingobacteriales</taxon>
        <taxon>Sphingobacteriaceae</taxon>
        <taxon>Sphingobacterium</taxon>
    </lineage>
</organism>
<feature type="domain" description="TonB-dependent receptor plug" evidence="4">
    <location>
        <begin position="155"/>
        <end position="229"/>
    </location>
</feature>
<evidence type="ECO:0000259" key="4">
    <source>
        <dbReference type="Pfam" id="PF07715"/>
    </source>
</evidence>
<feature type="domain" description="Outer membrane protein beta-barrel" evidence="5">
    <location>
        <begin position="378"/>
        <end position="783"/>
    </location>
</feature>
<comment type="subcellular location">
    <subcellularLocation>
        <location evidence="1">Cell outer membrane</location>
    </subcellularLocation>
</comment>
<dbReference type="InterPro" id="IPR037066">
    <property type="entry name" value="Plug_dom_sf"/>
</dbReference>
<dbReference type="PANTHER" id="PTHR40980">
    <property type="entry name" value="PLUG DOMAIN-CONTAINING PROTEIN"/>
    <property type="match status" value="1"/>
</dbReference>
<dbReference type="Pfam" id="PF14905">
    <property type="entry name" value="OMP_b-brl_3"/>
    <property type="match status" value="1"/>
</dbReference>
<protein>
    <submittedName>
        <fullName evidence="6">TonB-dependent receptor</fullName>
    </submittedName>
</protein>
<gene>
    <name evidence="6" type="ORF">D7322_15645</name>
</gene>
<name>A0A420VWG9_9SPHI</name>
<dbReference type="InterPro" id="IPR036942">
    <property type="entry name" value="Beta-barrel_TonB_sf"/>
</dbReference>
<dbReference type="InterPro" id="IPR041700">
    <property type="entry name" value="OMP_b-brl_3"/>
</dbReference>